<comment type="caution">
    <text evidence="8">The sequence shown here is derived from an EMBL/GenBank/DDBJ whole genome shotgun (WGS) entry which is preliminary data.</text>
</comment>
<keyword evidence="1 5" id="KW-0597">Phosphoprotein</keyword>
<dbReference type="PANTHER" id="PTHR43214:SF24">
    <property type="entry name" value="TRANSCRIPTIONAL REGULATORY PROTEIN NARL-RELATED"/>
    <property type="match status" value="1"/>
</dbReference>
<feature type="domain" description="Response regulatory" evidence="7">
    <location>
        <begin position="1"/>
        <end position="120"/>
    </location>
</feature>
<dbReference type="Pfam" id="PF00196">
    <property type="entry name" value="GerE"/>
    <property type="match status" value="1"/>
</dbReference>
<dbReference type="Gene3D" id="3.40.50.2300">
    <property type="match status" value="1"/>
</dbReference>
<dbReference type="PRINTS" id="PR00038">
    <property type="entry name" value="HTHLUXR"/>
</dbReference>
<dbReference type="PROSITE" id="PS50043">
    <property type="entry name" value="HTH_LUXR_2"/>
    <property type="match status" value="1"/>
</dbReference>
<dbReference type="EMBL" id="BMDG01000009">
    <property type="protein sequence ID" value="GGI09667.1"/>
    <property type="molecule type" value="Genomic_DNA"/>
</dbReference>
<evidence type="ECO:0000256" key="2">
    <source>
        <dbReference type="ARBA" id="ARBA00023015"/>
    </source>
</evidence>
<name>A0ABQ2B749_9MICO</name>
<feature type="modified residue" description="4-aspartylphosphate" evidence="5">
    <location>
        <position position="50"/>
    </location>
</feature>
<evidence type="ECO:0000256" key="5">
    <source>
        <dbReference type="PROSITE-ProRule" id="PRU00169"/>
    </source>
</evidence>
<dbReference type="InterPro" id="IPR039420">
    <property type="entry name" value="WalR-like"/>
</dbReference>
<dbReference type="InterPro" id="IPR001789">
    <property type="entry name" value="Sig_transdc_resp-reg_receiver"/>
</dbReference>
<dbReference type="Proteomes" id="UP000632535">
    <property type="component" value="Unassembled WGS sequence"/>
</dbReference>
<dbReference type="PROSITE" id="PS50110">
    <property type="entry name" value="RESPONSE_REGULATORY"/>
    <property type="match status" value="1"/>
</dbReference>
<sequence>MIAEDSALLREGLRALLTDEGVVVDAAVGDGDELLALLGRSARPDVVLVDVRMPPTHTDEGIRAAVEIRRRWPTVAVLVLSQHVESEPARELVTGEGAGVGYLLKDRVMRVSELLDALHRVARGEVVVDPEVVRQLFAGSRRADPLERLTPRESDVLGLMAEGRTNAGIGAVLHLSLSAVEKHGNAIFTKLGLDASDGYSRRVLAVLQYLQG</sequence>
<dbReference type="GO" id="GO:0003677">
    <property type="term" value="F:DNA binding"/>
    <property type="evidence" value="ECO:0007669"/>
    <property type="project" value="UniProtKB-KW"/>
</dbReference>
<accession>A0ABQ2B749</accession>
<keyword evidence="4" id="KW-0804">Transcription</keyword>
<evidence type="ECO:0000256" key="3">
    <source>
        <dbReference type="ARBA" id="ARBA00023125"/>
    </source>
</evidence>
<dbReference type="Pfam" id="PF00072">
    <property type="entry name" value="Response_reg"/>
    <property type="match status" value="1"/>
</dbReference>
<evidence type="ECO:0000256" key="1">
    <source>
        <dbReference type="ARBA" id="ARBA00022553"/>
    </source>
</evidence>
<dbReference type="InterPro" id="IPR000792">
    <property type="entry name" value="Tscrpt_reg_LuxR_C"/>
</dbReference>
<gene>
    <name evidence="8" type="ORF">GCM10007368_27330</name>
</gene>
<dbReference type="RefSeq" id="WP_308808215.1">
    <property type="nucleotide sequence ID" value="NZ_BMDG01000009.1"/>
</dbReference>
<evidence type="ECO:0000259" key="7">
    <source>
        <dbReference type="PROSITE" id="PS50110"/>
    </source>
</evidence>
<dbReference type="InterPro" id="IPR011006">
    <property type="entry name" value="CheY-like_superfamily"/>
</dbReference>
<dbReference type="PANTHER" id="PTHR43214">
    <property type="entry name" value="TWO-COMPONENT RESPONSE REGULATOR"/>
    <property type="match status" value="1"/>
</dbReference>
<evidence type="ECO:0000256" key="4">
    <source>
        <dbReference type="ARBA" id="ARBA00023163"/>
    </source>
</evidence>
<dbReference type="SUPFAM" id="SSF52172">
    <property type="entry name" value="CheY-like"/>
    <property type="match status" value="1"/>
</dbReference>
<dbReference type="CDD" id="cd17535">
    <property type="entry name" value="REC_NarL-like"/>
    <property type="match status" value="1"/>
</dbReference>
<protein>
    <submittedName>
        <fullName evidence="8">DNA-binding response regulator</fullName>
    </submittedName>
</protein>
<evidence type="ECO:0000259" key="6">
    <source>
        <dbReference type="PROSITE" id="PS50043"/>
    </source>
</evidence>
<dbReference type="SUPFAM" id="SSF46894">
    <property type="entry name" value="C-terminal effector domain of the bipartite response regulators"/>
    <property type="match status" value="1"/>
</dbReference>
<dbReference type="InterPro" id="IPR016032">
    <property type="entry name" value="Sig_transdc_resp-reg_C-effctor"/>
</dbReference>
<keyword evidence="2" id="KW-0805">Transcription regulation</keyword>
<proteinExistence type="predicted"/>
<keyword evidence="3 8" id="KW-0238">DNA-binding</keyword>
<dbReference type="InterPro" id="IPR058245">
    <property type="entry name" value="NreC/VraR/RcsB-like_REC"/>
</dbReference>
<keyword evidence="9" id="KW-1185">Reference proteome</keyword>
<feature type="domain" description="HTH luxR-type" evidence="6">
    <location>
        <begin position="142"/>
        <end position="212"/>
    </location>
</feature>
<dbReference type="SMART" id="SM00421">
    <property type="entry name" value="HTH_LUXR"/>
    <property type="match status" value="1"/>
</dbReference>
<evidence type="ECO:0000313" key="9">
    <source>
        <dbReference type="Proteomes" id="UP000632535"/>
    </source>
</evidence>
<evidence type="ECO:0000313" key="8">
    <source>
        <dbReference type="EMBL" id="GGI09667.1"/>
    </source>
</evidence>
<reference evidence="9" key="1">
    <citation type="journal article" date="2019" name="Int. J. Syst. Evol. Microbiol.">
        <title>The Global Catalogue of Microorganisms (GCM) 10K type strain sequencing project: providing services to taxonomists for standard genome sequencing and annotation.</title>
        <authorList>
            <consortium name="The Broad Institute Genomics Platform"/>
            <consortium name="The Broad Institute Genome Sequencing Center for Infectious Disease"/>
            <person name="Wu L."/>
            <person name="Ma J."/>
        </authorList>
    </citation>
    <scope>NUCLEOTIDE SEQUENCE [LARGE SCALE GENOMIC DNA]</scope>
    <source>
        <strain evidence="9">CCM 8653</strain>
    </source>
</reference>
<dbReference type="CDD" id="cd06170">
    <property type="entry name" value="LuxR_C_like"/>
    <property type="match status" value="1"/>
</dbReference>
<organism evidence="8 9">
    <name type="scientific">Isoptericola cucumis</name>
    <dbReference type="NCBI Taxonomy" id="1776856"/>
    <lineage>
        <taxon>Bacteria</taxon>
        <taxon>Bacillati</taxon>
        <taxon>Actinomycetota</taxon>
        <taxon>Actinomycetes</taxon>
        <taxon>Micrococcales</taxon>
        <taxon>Promicromonosporaceae</taxon>
        <taxon>Isoptericola</taxon>
    </lineage>
</organism>
<dbReference type="SMART" id="SM00448">
    <property type="entry name" value="REC"/>
    <property type="match status" value="1"/>
</dbReference>